<comment type="cofactor">
    <cofactor evidence="12">
        <name>[4Fe-4S] cluster</name>
        <dbReference type="ChEBI" id="CHEBI:49883"/>
    </cofactor>
    <text evidence="12">Binds 1 [4Fe-4S] cluster. The cluster is coordinated with 3 cysteines and an exchangeable S-adenosyl-L-methionine.</text>
</comment>
<keyword evidence="8 12" id="KW-0819">tRNA processing</keyword>
<dbReference type="EC" id="2.1.1.192" evidence="12"/>
<dbReference type="InterPro" id="IPR007197">
    <property type="entry name" value="rSAM"/>
</dbReference>
<feature type="binding site" evidence="12">
    <location>
        <position position="200"/>
    </location>
    <ligand>
        <name>S-adenosyl-L-methionine</name>
        <dbReference type="ChEBI" id="CHEBI:59789"/>
    </ligand>
</feature>
<dbReference type="InterPro" id="IPR058240">
    <property type="entry name" value="rSAM_sf"/>
</dbReference>
<dbReference type="SFLD" id="SFLDG01062">
    <property type="entry name" value="methyltransferase_(Class_A)"/>
    <property type="match status" value="1"/>
</dbReference>
<feature type="binding site" evidence="12">
    <location>
        <position position="298"/>
    </location>
    <ligand>
        <name>S-adenosyl-L-methionine</name>
        <dbReference type="ChEBI" id="CHEBI:59789"/>
    </ligand>
</feature>
<protein>
    <recommendedName>
        <fullName evidence="12">Probable dual-specificity RNA methyltransferase RlmN</fullName>
        <ecNumber evidence="12">2.1.1.192</ecNumber>
    </recommendedName>
    <alternativeName>
        <fullName evidence="12">23S rRNA (adenine(2503)-C(2))-methyltransferase</fullName>
    </alternativeName>
    <alternativeName>
        <fullName evidence="12">23S rRNA m2A2503 methyltransferase</fullName>
    </alternativeName>
    <alternativeName>
        <fullName evidence="12">Ribosomal RNA large subunit methyltransferase N</fullName>
    </alternativeName>
    <alternativeName>
        <fullName evidence="12">tRNA (adenine(37)-C(2))-methyltransferase</fullName>
    </alternativeName>
    <alternativeName>
        <fullName evidence="12">tRNA m2A37 methyltransferase</fullName>
    </alternativeName>
</protein>
<evidence type="ECO:0000256" key="8">
    <source>
        <dbReference type="ARBA" id="ARBA00022694"/>
    </source>
</evidence>
<dbReference type="HAMAP" id="MF_01849">
    <property type="entry name" value="RNA_methyltr_RlmN"/>
    <property type="match status" value="1"/>
</dbReference>
<comment type="catalytic activity">
    <reaction evidence="12">
        <text>adenosine(37) in tRNA + 2 reduced [2Fe-2S]-[ferredoxin] + 2 S-adenosyl-L-methionine = 2-methyladenosine(37) in tRNA + 5'-deoxyadenosine + L-methionine + 2 oxidized [2Fe-2S]-[ferredoxin] + S-adenosyl-L-homocysteine</text>
        <dbReference type="Rhea" id="RHEA:43332"/>
        <dbReference type="Rhea" id="RHEA-COMP:10000"/>
        <dbReference type="Rhea" id="RHEA-COMP:10001"/>
        <dbReference type="Rhea" id="RHEA-COMP:10162"/>
        <dbReference type="Rhea" id="RHEA-COMP:10485"/>
        <dbReference type="ChEBI" id="CHEBI:17319"/>
        <dbReference type="ChEBI" id="CHEBI:33737"/>
        <dbReference type="ChEBI" id="CHEBI:33738"/>
        <dbReference type="ChEBI" id="CHEBI:57844"/>
        <dbReference type="ChEBI" id="CHEBI:57856"/>
        <dbReference type="ChEBI" id="CHEBI:59789"/>
        <dbReference type="ChEBI" id="CHEBI:74411"/>
        <dbReference type="ChEBI" id="CHEBI:74497"/>
        <dbReference type="EC" id="2.1.1.192"/>
    </reaction>
</comment>
<dbReference type="GO" id="GO:0070040">
    <property type="term" value="F:rRNA (adenine(2503)-C2-)-methyltransferase activity"/>
    <property type="evidence" value="ECO:0007669"/>
    <property type="project" value="UniProtKB-UniRule"/>
</dbReference>
<dbReference type="InterPro" id="IPR040072">
    <property type="entry name" value="Methyltransferase_A"/>
</dbReference>
<proteinExistence type="inferred from homology"/>
<dbReference type="AlphaFoldDB" id="A0A1F4TRL7"/>
<dbReference type="SFLD" id="SFLDS00029">
    <property type="entry name" value="Radical_SAM"/>
    <property type="match status" value="1"/>
</dbReference>
<keyword evidence="2 12" id="KW-0004">4Fe-4S</keyword>
<dbReference type="SUPFAM" id="SSF102114">
    <property type="entry name" value="Radical SAM enzymes"/>
    <property type="match status" value="1"/>
</dbReference>
<dbReference type="FunFam" id="3.20.20.70:FF:000014">
    <property type="entry name" value="Probable dual-specificity RNA methyltransferase RlmN"/>
    <property type="match status" value="1"/>
</dbReference>
<evidence type="ECO:0000256" key="9">
    <source>
        <dbReference type="ARBA" id="ARBA00022723"/>
    </source>
</evidence>
<feature type="binding site" evidence="12">
    <location>
        <begin position="168"/>
        <end position="169"/>
    </location>
    <ligand>
        <name>S-adenosyl-L-methionine</name>
        <dbReference type="ChEBI" id="CHEBI:59789"/>
    </ligand>
</feature>
<evidence type="ECO:0000256" key="10">
    <source>
        <dbReference type="ARBA" id="ARBA00023004"/>
    </source>
</evidence>
<evidence type="ECO:0000256" key="4">
    <source>
        <dbReference type="ARBA" id="ARBA00022552"/>
    </source>
</evidence>
<comment type="miscellaneous">
    <text evidence="12">Reaction proceeds by a ping-pong mechanism involving intermediate methylation of a conserved cysteine residue.</text>
</comment>
<dbReference type="SFLD" id="SFLDF00275">
    <property type="entry name" value="adenosine_C2_methyltransferase"/>
    <property type="match status" value="1"/>
</dbReference>
<dbReference type="Proteomes" id="UP000177309">
    <property type="component" value="Unassembled WGS sequence"/>
</dbReference>
<evidence type="ECO:0000256" key="3">
    <source>
        <dbReference type="ARBA" id="ARBA00022490"/>
    </source>
</evidence>
<dbReference type="NCBIfam" id="TIGR00048">
    <property type="entry name" value="rRNA_mod_RlmN"/>
    <property type="match status" value="1"/>
</dbReference>
<dbReference type="InterPro" id="IPR027492">
    <property type="entry name" value="RNA_MTrfase_RlmN"/>
</dbReference>
<evidence type="ECO:0000256" key="11">
    <source>
        <dbReference type="ARBA" id="ARBA00023014"/>
    </source>
</evidence>
<evidence type="ECO:0000256" key="1">
    <source>
        <dbReference type="ARBA" id="ARBA00004496"/>
    </source>
</evidence>
<comment type="caution">
    <text evidence="12">Lacks conserved residue(s) required for the propagation of feature annotation.</text>
</comment>
<gene>
    <name evidence="12" type="primary">rlmN</name>
    <name evidence="14" type="ORF">A2462_03110</name>
</gene>
<dbReference type="GO" id="GO:0070475">
    <property type="term" value="P:rRNA base methylation"/>
    <property type="evidence" value="ECO:0007669"/>
    <property type="project" value="UniProtKB-UniRule"/>
</dbReference>
<dbReference type="Gene3D" id="1.10.150.530">
    <property type="match status" value="1"/>
</dbReference>
<evidence type="ECO:0000256" key="6">
    <source>
        <dbReference type="ARBA" id="ARBA00022679"/>
    </source>
</evidence>
<dbReference type="GO" id="GO:0000049">
    <property type="term" value="F:tRNA binding"/>
    <property type="evidence" value="ECO:0007669"/>
    <property type="project" value="UniProtKB-UniRule"/>
</dbReference>
<dbReference type="GO" id="GO:0030488">
    <property type="term" value="P:tRNA methylation"/>
    <property type="evidence" value="ECO:0007669"/>
    <property type="project" value="UniProtKB-UniRule"/>
</dbReference>
<evidence type="ECO:0000313" key="14">
    <source>
        <dbReference type="EMBL" id="OGC34693.1"/>
    </source>
</evidence>
<dbReference type="GO" id="GO:0005737">
    <property type="term" value="C:cytoplasm"/>
    <property type="evidence" value="ECO:0007669"/>
    <property type="project" value="UniProtKB-SubCell"/>
</dbReference>
<comment type="similarity">
    <text evidence="12">Belongs to the radical SAM superfamily. RlmN family.</text>
</comment>
<dbReference type="PANTHER" id="PTHR30544">
    <property type="entry name" value="23S RRNA METHYLTRANSFERASE"/>
    <property type="match status" value="1"/>
</dbReference>
<evidence type="ECO:0000256" key="12">
    <source>
        <dbReference type="HAMAP-Rule" id="MF_01849"/>
    </source>
</evidence>
<evidence type="ECO:0000256" key="5">
    <source>
        <dbReference type="ARBA" id="ARBA00022603"/>
    </source>
</evidence>
<comment type="caution">
    <text evidence="14">The sequence shown here is derived from an EMBL/GenBank/DDBJ whole genome shotgun (WGS) entry which is preliminary data.</text>
</comment>
<comment type="catalytic activity">
    <reaction evidence="12">
        <text>adenosine(2503) in 23S rRNA + 2 reduced [2Fe-2S]-[ferredoxin] + 2 S-adenosyl-L-methionine = 2-methyladenosine(2503) in 23S rRNA + 5'-deoxyadenosine + L-methionine + 2 oxidized [2Fe-2S]-[ferredoxin] + S-adenosyl-L-homocysteine</text>
        <dbReference type="Rhea" id="RHEA:42916"/>
        <dbReference type="Rhea" id="RHEA-COMP:10000"/>
        <dbReference type="Rhea" id="RHEA-COMP:10001"/>
        <dbReference type="Rhea" id="RHEA-COMP:10152"/>
        <dbReference type="Rhea" id="RHEA-COMP:10282"/>
        <dbReference type="ChEBI" id="CHEBI:17319"/>
        <dbReference type="ChEBI" id="CHEBI:33737"/>
        <dbReference type="ChEBI" id="CHEBI:33738"/>
        <dbReference type="ChEBI" id="CHEBI:57844"/>
        <dbReference type="ChEBI" id="CHEBI:57856"/>
        <dbReference type="ChEBI" id="CHEBI:59789"/>
        <dbReference type="ChEBI" id="CHEBI:74411"/>
        <dbReference type="ChEBI" id="CHEBI:74497"/>
        <dbReference type="EC" id="2.1.1.192"/>
    </reaction>
</comment>
<feature type="domain" description="Radical SAM core" evidence="13">
    <location>
        <begin position="101"/>
        <end position="336"/>
    </location>
</feature>
<sequence>MSLIDKMLYSLTLSQLNEILMAHGFKKYVSEQVFKWLYRQCNFEITSWSNISLAAKNFLQENFSIALPQILRVDHSSDGTKKFLLSLADGEQVETVYIPFNEERHTICVSSQVGCPMGCIFCLTGQMGFKRNLFAGEIIAQYLAVTFWMRTNVASDFKLTNMVFMGQGEPLLNFDNVKSAIEILVDSRGIALGQRKITLSTSGWVPQIKKLNDFPPVNIAISLHAVDDVVRSKLMPINNRYDIHALFDAIKEVHLKAHRRITYEYLLIEDVNDRPEDIDGLTQLISKRDSKINIIPFNDYPESPFRRPTDAKIIWFQEELLKRGLVTTIRASKGKDILAACGQLKNEFSKS</sequence>
<evidence type="ECO:0000256" key="7">
    <source>
        <dbReference type="ARBA" id="ARBA00022691"/>
    </source>
</evidence>
<dbReference type="CDD" id="cd01335">
    <property type="entry name" value="Radical_SAM"/>
    <property type="match status" value="1"/>
</dbReference>
<keyword evidence="10 12" id="KW-0408">Iron</keyword>
<evidence type="ECO:0000256" key="2">
    <source>
        <dbReference type="ARBA" id="ARBA00022485"/>
    </source>
</evidence>
<dbReference type="GO" id="GO:0019843">
    <property type="term" value="F:rRNA binding"/>
    <property type="evidence" value="ECO:0007669"/>
    <property type="project" value="UniProtKB-UniRule"/>
</dbReference>
<organism evidence="14 15">
    <name type="scientific">candidate division WOR-1 bacterium RIFOXYC2_FULL_41_25</name>
    <dbReference type="NCBI Taxonomy" id="1802586"/>
    <lineage>
        <taxon>Bacteria</taxon>
        <taxon>Bacillati</taxon>
        <taxon>Saganbacteria</taxon>
    </lineage>
</organism>
<accession>A0A1F4TRL7</accession>
<feature type="active site" description="S-methylcysteine intermediate" evidence="12">
    <location>
        <position position="341"/>
    </location>
</feature>
<dbReference type="InterPro" id="IPR004383">
    <property type="entry name" value="rRNA_lsu_MTrfase_RlmN/Cfr"/>
</dbReference>
<reference evidence="14 15" key="1">
    <citation type="journal article" date="2016" name="Nat. Commun.">
        <title>Thousands of microbial genomes shed light on interconnected biogeochemical processes in an aquifer system.</title>
        <authorList>
            <person name="Anantharaman K."/>
            <person name="Brown C.T."/>
            <person name="Hug L.A."/>
            <person name="Sharon I."/>
            <person name="Castelle C.J."/>
            <person name="Probst A.J."/>
            <person name="Thomas B.C."/>
            <person name="Singh A."/>
            <person name="Wilkins M.J."/>
            <person name="Karaoz U."/>
            <person name="Brodie E.L."/>
            <person name="Williams K.H."/>
            <person name="Hubbard S.S."/>
            <person name="Banfield J.F."/>
        </authorList>
    </citation>
    <scope>NUCLEOTIDE SEQUENCE [LARGE SCALE GENOMIC DNA]</scope>
</reference>
<feature type="binding site" evidence="12">
    <location>
        <position position="115"/>
    </location>
    <ligand>
        <name>[4Fe-4S] cluster</name>
        <dbReference type="ChEBI" id="CHEBI:49883"/>
        <note>4Fe-4S-S-AdoMet</note>
    </ligand>
</feature>
<feature type="binding site" evidence="12">
    <location>
        <begin position="222"/>
        <end position="224"/>
    </location>
    <ligand>
        <name>S-adenosyl-L-methionine</name>
        <dbReference type="ChEBI" id="CHEBI:59789"/>
    </ligand>
</feature>
<comment type="subcellular location">
    <subcellularLocation>
        <location evidence="1 12">Cytoplasm</location>
    </subcellularLocation>
</comment>
<keyword evidence="6 12" id="KW-0808">Transferase</keyword>
<dbReference type="PROSITE" id="PS51918">
    <property type="entry name" value="RADICAL_SAM"/>
    <property type="match status" value="1"/>
</dbReference>
<dbReference type="PIRSF" id="PIRSF006004">
    <property type="entry name" value="CHP00048"/>
    <property type="match status" value="1"/>
</dbReference>
<keyword evidence="3 12" id="KW-0963">Cytoplasm</keyword>
<feature type="binding site" evidence="12">
    <location>
        <position position="119"/>
    </location>
    <ligand>
        <name>[4Fe-4S] cluster</name>
        <dbReference type="ChEBI" id="CHEBI:49883"/>
        <note>4Fe-4S-S-AdoMet</note>
    </ligand>
</feature>
<feature type="binding site" evidence="12">
    <location>
        <position position="122"/>
    </location>
    <ligand>
        <name>[4Fe-4S] cluster</name>
        <dbReference type="ChEBI" id="CHEBI:49883"/>
        <note>4Fe-4S-S-AdoMet</note>
    </ligand>
</feature>
<keyword evidence="5 12" id="KW-0489">Methyltransferase</keyword>
<dbReference type="GO" id="GO:0046872">
    <property type="term" value="F:metal ion binding"/>
    <property type="evidence" value="ECO:0007669"/>
    <property type="project" value="UniProtKB-KW"/>
</dbReference>
<dbReference type="GO" id="GO:0002935">
    <property type="term" value="F:tRNA (adenine(37)-C2)-methyltransferase activity"/>
    <property type="evidence" value="ECO:0007669"/>
    <property type="project" value="UniProtKB-UniRule"/>
</dbReference>
<dbReference type="Pfam" id="PF04055">
    <property type="entry name" value="Radical_SAM"/>
    <property type="match status" value="1"/>
</dbReference>
<keyword evidence="12" id="KW-1015">Disulfide bond</keyword>
<evidence type="ECO:0000313" key="15">
    <source>
        <dbReference type="Proteomes" id="UP000177309"/>
    </source>
</evidence>
<dbReference type="GO" id="GO:0051539">
    <property type="term" value="F:4 iron, 4 sulfur cluster binding"/>
    <property type="evidence" value="ECO:0007669"/>
    <property type="project" value="UniProtKB-UniRule"/>
</dbReference>
<evidence type="ECO:0000259" key="13">
    <source>
        <dbReference type="PROSITE" id="PS51918"/>
    </source>
</evidence>
<dbReference type="Pfam" id="PF21016">
    <property type="entry name" value="RlmN_N"/>
    <property type="match status" value="1"/>
</dbReference>
<dbReference type="PANTHER" id="PTHR30544:SF5">
    <property type="entry name" value="RADICAL SAM CORE DOMAIN-CONTAINING PROTEIN"/>
    <property type="match status" value="1"/>
</dbReference>
<dbReference type="InterPro" id="IPR013785">
    <property type="entry name" value="Aldolase_TIM"/>
</dbReference>
<keyword evidence="11 12" id="KW-0411">Iron-sulfur</keyword>
<name>A0A1F4TRL7_UNCSA</name>
<keyword evidence="4 12" id="KW-0698">rRNA processing</keyword>
<keyword evidence="9 12" id="KW-0479">Metal-binding</keyword>
<dbReference type="InterPro" id="IPR048641">
    <property type="entry name" value="RlmN_N"/>
</dbReference>
<comment type="function">
    <text evidence="12">Specifically methylates position 2 of adenine 2503 in 23S rRNA and position 2 of adenine 37 in tRNAs.</text>
</comment>
<feature type="active site" description="Proton acceptor" evidence="12">
    <location>
        <position position="94"/>
    </location>
</feature>
<dbReference type="Gene3D" id="3.20.20.70">
    <property type="entry name" value="Aldolase class I"/>
    <property type="match status" value="1"/>
</dbReference>
<dbReference type="EMBL" id="MEUI01000013">
    <property type="protein sequence ID" value="OGC34693.1"/>
    <property type="molecule type" value="Genomic_DNA"/>
</dbReference>
<keyword evidence="7 12" id="KW-0949">S-adenosyl-L-methionine</keyword>